<feature type="transmembrane region" description="Helical" evidence="1">
    <location>
        <begin position="9"/>
        <end position="30"/>
    </location>
</feature>
<dbReference type="AlphaFoldDB" id="X0PAZ6"/>
<proteinExistence type="predicted"/>
<keyword evidence="1" id="KW-0812">Transmembrane</keyword>
<gene>
    <name evidence="2" type="ORF">JCM14108_1811</name>
</gene>
<evidence type="ECO:0000313" key="3">
    <source>
        <dbReference type="Proteomes" id="UP000019488"/>
    </source>
</evidence>
<dbReference type="OrthoDB" id="9979060at2"/>
<dbReference type="Proteomes" id="UP000019488">
    <property type="component" value="Unassembled WGS sequence"/>
</dbReference>
<name>X0PAZ6_9LACO</name>
<protein>
    <submittedName>
        <fullName evidence="2">Uncharacterized protein</fullName>
    </submittedName>
</protein>
<keyword evidence="1" id="KW-1133">Transmembrane helix</keyword>
<dbReference type="EMBL" id="BAKI01000018">
    <property type="protein sequence ID" value="GAF36823.1"/>
    <property type="molecule type" value="Genomic_DNA"/>
</dbReference>
<reference evidence="2" key="1">
    <citation type="journal article" date="2014" name="Genome Announc.">
        <title>Draft Genome Sequences of Two Lactobacillus Strains, L. farraginis JCM 14108T and L. composti JCM 14202T, Isolated from Compost of Distilled Shochu Residue.</title>
        <authorList>
            <person name="Yuki M."/>
            <person name="Oshima K."/>
            <person name="Suda W."/>
            <person name="Kitahara M."/>
            <person name="Kitamura K."/>
            <person name="Iida T."/>
            <person name="Hattori M."/>
            <person name="Ohkuma M."/>
        </authorList>
    </citation>
    <scope>NUCLEOTIDE SEQUENCE [LARGE SCALE GENOMIC DNA]</scope>
    <source>
        <strain evidence="2">JCM 14108</strain>
    </source>
</reference>
<evidence type="ECO:0000256" key="1">
    <source>
        <dbReference type="SAM" id="Phobius"/>
    </source>
</evidence>
<comment type="caution">
    <text evidence="2">The sequence shown here is derived from an EMBL/GenBank/DDBJ whole genome shotgun (WGS) entry which is preliminary data.</text>
</comment>
<dbReference type="RefSeq" id="WP_035179827.1">
    <property type="nucleotide sequence ID" value="NZ_AZFY01000038.1"/>
</dbReference>
<accession>X0PAZ6</accession>
<evidence type="ECO:0000313" key="2">
    <source>
        <dbReference type="EMBL" id="GAF36823.1"/>
    </source>
</evidence>
<feature type="transmembrane region" description="Helical" evidence="1">
    <location>
        <begin position="36"/>
        <end position="55"/>
    </location>
</feature>
<organism evidence="2 3">
    <name type="scientific">Lentilactobacillus farraginis DSM 18382 = JCM 14108</name>
    <dbReference type="NCBI Taxonomy" id="1423743"/>
    <lineage>
        <taxon>Bacteria</taxon>
        <taxon>Bacillati</taxon>
        <taxon>Bacillota</taxon>
        <taxon>Bacilli</taxon>
        <taxon>Lactobacillales</taxon>
        <taxon>Lactobacillaceae</taxon>
        <taxon>Lentilactobacillus</taxon>
    </lineage>
</organism>
<keyword evidence="1" id="KW-0472">Membrane</keyword>
<sequence length="65" mass="7423">MMKGSFKKTVLLFCGKMTEMMLITIGFIMLGTKAVGIKSLIFLLIVLGILVYQFIRSQRKHELNK</sequence>